<accession>A0AC35GQQ7</accession>
<dbReference type="WBParaSite" id="PS1159_v2.g7643.t1">
    <property type="protein sequence ID" value="PS1159_v2.g7643.t1"/>
    <property type="gene ID" value="PS1159_v2.g7643"/>
</dbReference>
<organism evidence="1 2">
    <name type="scientific">Panagrolaimus sp. PS1159</name>
    <dbReference type="NCBI Taxonomy" id="55785"/>
    <lineage>
        <taxon>Eukaryota</taxon>
        <taxon>Metazoa</taxon>
        <taxon>Ecdysozoa</taxon>
        <taxon>Nematoda</taxon>
        <taxon>Chromadorea</taxon>
        <taxon>Rhabditida</taxon>
        <taxon>Tylenchina</taxon>
        <taxon>Panagrolaimomorpha</taxon>
        <taxon>Panagrolaimoidea</taxon>
        <taxon>Panagrolaimidae</taxon>
        <taxon>Panagrolaimus</taxon>
    </lineage>
</organism>
<evidence type="ECO:0000313" key="2">
    <source>
        <dbReference type="WBParaSite" id="PS1159_v2.g7643.t1"/>
    </source>
</evidence>
<protein>
    <submittedName>
        <fullName evidence="2">Phlebovirus glycoprotein G2 fusion domain-containing protein</fullName>
    </submittedName>
</protein>
<reference evidence="2" key="1">
    <citation type="submission" date="2022-11" db="UniProtKB">
        <authorList>
            <consortium name="WormBaseParasite"/>
        </authorList>
    </citation>
    <scope>IDENTIFICATION</scope>
</reference>
<dbReference type="Proteomes" id="UP000887580">
    <property type="component" value="Unplaced"/>
</dbReference>
<proteinExistence type="predicted"/>
<evidence type="ECO:0000313" key="1">
    <source>
        <dbReference type="Proteomes" id="UP000887580"/>
    </source>
</evidence>
<name>A0AC35GQQ7_9BILA</name>
<sequence>MLFIHVQGNAEFTAITAHSKSCTATANGFIDCTFKEASELFINSGTENGLFLKDNEEHPYGTVTISAEIQATCVPEKEHYTRIFKTEVSSSKRCRGAGPCSALTCAHTGPDDKIEGLGVANLLPGVTSCAESCGCWGCSCFICESGCLFYRYFAQPITKEAIRIFSCSTLTPTVVLNITLTTQEKTSSELMYLKNGETSTTMKMEVSLLNTFQNIQLNQLNMVQSESRTALLDKFSIAAADLLKCPSKEDAMKLQNCQVQQDLCYCHAADSVAKCNCNSNQILEQALKENSLPYRLPQGWLRKTQHGVTAIQEGRIQLKIALQDLQLSTVVDRNRCHATAFEVKGCSNCNSGALINITCKADFGTAMGHVHCPTFSFALKCAKRGTQQQIRIYSTSTQINE</sequence>